<feature type="non-terminal residue" evidence="1">
    <location>
        <position position="45"/>
    </location>
</feature>
<protein>
    <submittedName>
        <fullName evidence="1">Uncharacterized protein</fullName>
    </submittedName>
</protein>
<gene>
    <name evidence="1" type="ORF">S03H2_54550</name>
</gene>
<dbReference type="EMBL" id="BARU01034784">
    <property type="protein sequence ID" value="GAH67593.1"/>
    <property type="molecule type" value="Genomic_DNA"/>
</dbReference>
<evidence type="ECO:0000313" key="1">
    <source>
        <dbReference type="EMBL" id="GAH67593.1"/>
    </source>
</evidence>
<proteinExistence type="predicted"/>
<dbReference type="AlphaFoldDB" id="X1JCW4"/>
<name>X1JCW4_9ZZZZ</name>
<organism evidence="1">
    <name type="scientific">marine sediment metagenome</name>
    <dbReference type="NCBI Taxonomy" id="412755"/>
    <lineage>
        <taxon>unclassified sequences</taxon>
        <taxon>metagenomes</taxon>
        <taxon>ecological metagenomes</taxon>
    </lineage>
</organism>
<sequence length="45" mass="5369">MKNKINIINVNPENISQYEPTCFLNPKNEGYQIKLKWLKKRFSEG</sequence>
<reference evidence="1" key="1">
    <citation type="journal article" date="2014" name="Front. Microbiol.">
        <title>High frequency of phylogenetically diverse reductive dehalogenase-homologous genes in deep subseafloor sedimentary metagenomes.</title>
        <authorList>
            <person name="Kawai M."/>
            <person name="Futagami T."/>
            <person name="Toyoda A."/>
            <person name="Takaki Y."/>
            <person name="Nishi S."/>
            <person name="Hori S."/>
            <person name="Arai W."/>
            <person name="Tsubouchi T."/>
            <person name="Morono Y."/>
            <person name="Uchiyama I."/>
            <person name="Ito T."/>
            <person name="Fujiyama A."/>
            <person name="Inagaki F."/>
            <person name="Takami H."/>
        </authorList>
    </citation>
    <scope>NUCLEOTIDE SEQUENCE</scope>
    <source>
        <strain evidence="1">Expedition CK06-06</strain>
    </source>
</reference>
<accession>X1JCW4</accession>
<comment type="caution">
    <text evidence="1">The sequence shown here is derived from an EMBL/GenBank/DDBJ whole genome shotgun (WGS) entry which is preliminary data.</text>
</comment>